<sequence length="305" mass="34219">MSNVETLSANLQTVREFVETGWPEALHSRRVQEIISVFNESHRFTDSYIFFYDQGGFYMLAEDKETSETKKIYVRDVIERSSPPGRAEAEILDNLESWFDQNEEGSAFWMAPPRPNDKFRPGWKLIFHQIAYTSGGAKVLLHGADLFKGPPETVLSLIHQFFPETRNIHSIEAMRSLLIKPADNFEPSKLLERIKEIDPDALAVNQKLDETQLLERATYISELIYSGADSGFVTYEMERLGLVGEHAISCAGGGKTLSELIVDGLGTEDQYGSLEFACPKCGGTNSRPFGHLISNCQHCGADVRC</sequence>
<reference evidence="1 2" key="1">
    <citation type="journal article" date="2015" name="Nature">
        <title>rRNA introns, odd ribosomes, and small enigmatic genomes across a large radiation of phyla.</title>
        <authorList>
            <person name="Brown C.T."/>
            <person name="Hug L.A."/>
            <person name="Thomas B.C."/>
            <person name="Sharon I."/>
            <person name="Castelle C.J."/>
            <person name="Singh A."/>
            <person name="Wilkins M.J."/>
            <person name="Williams K.H."/>
            <person name="Banfield J.F."/>
        </authorList>
    </citation>
    <scope>NUCLEOTIDE SEQUENCE [LARGE SCALE GENOMIC DNA]</scope>
</reference>
<dbReference type="AlphaFoldDB" id="A0A0G1NX73"/>
<accession>A0A0G1NX73</accession>
<organism evidence="1 2">
    <name type="scientific">Candidatus Woesebacteria bacterium GW2011_GWF1_46_13</name>
    <dbReference type="NCBI Taxonomy" id="1618602"/>
    <lineage>
        <taxon>Bacteria</taxon>
        <taxon>Candidatus Woeseibacteriota</taxon>
    </lineage>
</organism>
<dbReference type="Proteomes" id="UP000034643">
    <property type="component" value="Unassembled WGS sequence"/>
</dbReference>
<gene>
    <name evidence="1" type="ORF">UX34_C0003G0006</name>
</gene>
<protein>
    <submittedName>
        <fullName evidence="1">Uncharacterized protein</fullName>
    </submittedName>
</protein>
<name>A0A0G1NX73_9BACT</name>
<evidence type="ECO:0000313" key="1">
    <source>
        <dbReference type="EMBL" id="KKU25081.1"/>
    </source>
</evidence>
<dbReference type="EMBL" id="LCLV01000003">
    <property type="protein sequence ID" value="KKU25081.1"/>
    <property type="molecule type" value="Genomic_DNA"/>
</dbReference>
<proteinExistence type="predicted"/>
<comment type="caution">
    <text evidence="1">The sequence shown here is derived from an EMBL/GenBank/DDBJ whole genome shotgun (WGS) entry which is preliminary data.</text>
</comment>
<evidence type="ECO:0000313" key="2">
    <source>
        <dbReference type="Proteomes" id="UP000034643"/>
    </source>
</evidence>